<dbReference type="AlphaFoldDB" id="A0A8J3AJ32"/>
<evidence type="ECO:0000313" key="1">
    <source>
        <dbReference type="EMBL" id="GGI11134.1"/>
    </source>
</evidence>
<protein>
    <submittedName>
        <fullName evidence="1">tRNA methyltransferase</fullName>
    </submittedName>
</protein>
<dbReference type="Proteomes" id="UP000626244">
    <property type="component" value="Unassembled WGS sequence"/>
</dbReference>
<accession>A0A8J3AJ32</accession>
<keyword evidence="1" id="KW-0489">Methyltransferase</keyword>
<evidence type="ECO:0000313" key="2">
    <source>
        <dbReference type="Proteomes" id="UP000626244"/>
    </source>
</evidence>
<comment type="caution">
    <text evidence="1">The sequence shown here is derived from an EMBL/GenBank/DDBJ whole genome shotgun (WGS) entry which is preliminary data.</text>
</comment>
<keyword evidence="2" id="KW-1185">Reference proteome</keyword>
<keyword evidence="1" id="KW-0808">Transferase</keyword>
<dbReference type="RefSeq" id="WP_087998895.1">
    <property type="nucleotide sequence ID" value="NZ_BMHB01000001.1"/>
</dbReference>
<reference evidence="2" key="1">
    <citation type="journal article" date="2019" name="Int. J. Syst. Evol. Microbiol.">
        <title>The Global Catalogue of Microorganisms (GCM) 10K type strain sequencing project: providing services to taxonomists for standard genome sequencing and annotation.</title>
        <authorList>
            <consortium name="The Broad Institute Genomics Platform"/>
            <consortium name="The Broad Institute Genome Sequencing Center for Infectious Disease"/>
            <person name="Wu L."/>
            <person name="Ma J."/>
        </authorList>
    </citation>
    <scope>NUCLEOTIDE SEQUENCE [LARGE SCALE GENOMIC DNA]</scope>
    <source>
        <strain evidence="2">CGMCC 1.14993</strain>
    </source>
</reference>
<proteinExistence type="predicted"/>
<dbReference type="GO" id="GO:0032259">
    <property type="term" value="P:methylation"/>
    <property type="evidence" value="ECO:0007669"/>
    <property type="project" value="UniProtKB-KW"/>
</dbReference>
<gene>
    <name evidence="1" type="ORF">GCM10007380_06300</name>
</gene>
<sequence>MNIIQTLINKKVNSITPKELLKLSQQYQVSITPDQAIKVASLLNGKNVNIYDLTQRKQLLAQIANVTSPQTAQQIDSIFQKLT</sequence>
<name>A0A8J3AJ32_9BACI</name>
<dbReference type="InterPro" id="IPR020277">
    <property type="entry name" value="DUF2624"/>
</dbReference>
<organism evidence="1 2">
    <name type="scientific">Gottfriedia solisilvae</name>
    <dbReference type="NCBI Taxonomy" id="1516104"/>
    <lineage>
        <taxon>Bacteria</taxon>
        <taxon>Bacillati</taxon>
        <taxon>Bacillota</taxon>
        <taxon>Bacilli</taxon>
        <taxon>Bacillales</taxon>
        <taxon>Bacillaceae</taxon>
        <taxon>Gottfriedia</taxon>
    </lineage>
</organism>
<dbReference type="OrthoDB" id="2969575at2"/>
<dbReference type="Pfam" id="PF11116">
    <property type="entry name" value="DUF2624"/>
    <property type="match status" value="1"/>
</dbReference>
<dbReference type="GO" id="GO:0008168">
    <property type="term" value="F:methyltransferase activity"/>
    <property type="evidence" value="ECO:0007669"/>
    <property type="project" value="UniProtKB-KW"/>
</dbReference>
<dbReference type="EMBL" id="BMHB01000001">
    <property type="protein sequence ID" value="GGI11134.1"/>
    <property type="molecule type" value="Genomic_DNA"/>
</dbReference>